<dbReference type="GO" id="GO:0043565">
    <property type="term" value="F:sequence-specific DNA binding"/>
    <property type="evidence" value="ECO:0007669"/>
    <property type="project" value="InterPro"/>
</dbReference>
<dbReference type="PRINTS" id="PR00032">
    <property type="entry name" value="HTHARAC"/>
</dbReference>
<keyword evidence="2" id="KW-0238">DNA-binding</keyword>
<feature type="domain" description="HTH araC/xylS-type" evidence="4">
    <location>
        <begin position="212"/>
        <end position="311"/>
    </location>
</feature>
<dbReference type="Gene3D" id="1.10.10.60">
    <property type="entry name" value="Homeodomain-like"/>
    <property type="match status" value="1"/>
</dbReference>
<evidence type="ECO:0000256" key="2">
    <source>
        <dbReference type="ARBA" id="ARBA00023125"/>
    </source>
</evidence>
<gene>
    <name evidence="5" type="ORF">BSL82_14035</name>
</gene>
<dbReference type="RefSeq" id="WP_072597966.1">
    <property type="nucleotide sequence ID" value="NZ_CP018221.1"/>
</dbReference>
<dbReference type="OrthoDB" id="7191628at2"/>
<dbReference type="EMBL" id="CP018221">
    <property type="protein sequence ID" value="API60269.1"/>
    <property type="molecule type" value="Genomic_DNA"/>
</dbReference>
<evidence type="ECO:0000313" key="5">
    <source>
        <dbReference type="EMBL" id="API60269.1"/>
    </source>
</evidence>
<dbReference type="InterPro" id="IPR018060">
    <property type="entry name" value="HTH_AraC"/>
</dbReference>
<dbReference type="Proteomes" id="UP000182063">
    <property type="component" value="Chromosome"/>
</dbReference>
<sequence length="317" mass="34937">MIPTIWEGDAVSISARIGLLGSRSQSQICSDWSAIAAGPAQGGAQLRWAHAQHSAFITSRMPALELCNHGRGSRSAPSRYYIYSGSEPSLLHTLGSKAIRLAANDMILLRSTDPMRMQFDRDYQTRILLVDEELLAVACPDYPAIVGRKLAFPFDLEQNLRQMLQSAEQAFQQGKFDDSGDLLSASALHLLRFAKPTDCDGQTRSPQGDLTSRVQRLIEMNYDDPDLSTGTIARYFGVSSRYIQLALTAVDTTPSDYIQKVRLKAAAGMLRNASHLSVTDIAFACGFNASGYFATQFRKAYGMPPRAYRSESRKGSY</sequence>
<keyword evidence="3" id="KW-0804">Transcription</keyword>
<dbReference type="KEGG" id="sphj:BSL82_14035"/>
<dbReference type="SUPFAM" id="SSF46689">
    <property type="entry name" value="Homeodomain-like"/>
    <property type="match status" value="1"/>
</dbReference>
<protein>
    <recommendedName>
        <fullName evidence="4">HTH araC/xylS-type domain-containing protein</fullName>
    </recommendedName>
</protein>
<dbReference type="AlphaFoldDB" id="A0A1L3ZXE4"/>
<evidence type="ECO:0000313" key="6">
    <source>
        <dbReference type="Proteomes" id="UP000182063"/>
    </source>
</evidence>
<evidence type="ECO:0000256" key="3">
    <source>
        <dbReference type="ARBA" id="ARBA00023163"/>
    </source>
</evidence>
<keyword evidence="1" id="KW-0805">Transcription regulation</keyword>
<keyword evidence="6" id="KW-1185">Reference proteome</keyword>
<dbReference type="PANTHER" id="PTHR43280">
    <property type="entry name" value="ARAC-FAMILY TRANSCRIPTIONAL REGULATOR"/>
    <property type="match status" value="1"/>
</dbReference>
<dbReference type="PROSITE" id="PS00041">
    <property type="entry name" value="HTH_ARAC_FAMILY_1"/>
    <property type="match status" value="1"/>
</dbReference>
<name>A0A1L3ZXE4_9SPHN</name>
<evidence type="ECO:0000256" key="1">
    <source>
        <dbReference type="ARBA" id="ARBA00023015"/>
    </source>
</evidence>
<dbReference type="InterPro" id="IPR020449">
    <property type="entry name" value="Tscrpt_reg_AraC-type_HTH"/>
</dbReference>
<dbReference type="STRING" id="1921510.BSL82_14035"/>
<dbReference type="InterPro" id="IPR018062">
    <property type="entry name" value="HTH_AraC-typ_CS"/>
</dbReference>
<dbReference type="PANTHER" id="PTHR43280:SF2">
    <property type="entry name" value="HTH-TYPE TRANSCRIPTIONAL REGULATOR EXSA"/>
    <property type="match status" value="1"/>
</dbReference>
<dbReference type="GO" id="GO:0003700">
    <property type="term" value="F:DNA-binding transcription factor activity"/>
    <property type="evidence" value="ECO:0007669"/>
    <property type="project" value="InterPro"/>
</dbReference>
<reference evidence="6" key="1">
    <citation type="submission" date="2016-11" db="EMBL/GenBank/DDBJ databases">
        <title>Complete Genome Sequence of alachlor-degrading Sphingomonas sp. strain JJ-A5.</title>
        <authorList>
            <person name="Lee H."/>
            <person name="Ka J.-O."/>
        </authorList>
    </citation>
    <scope>NUCLEOTIDE SEQUENCE [LARGE SCALE GENOMIC DNA]</scope>
    <source>
        <strain evidence="6">JJ-A5</strain>
    </source>
</reference>
<evidence type="ECO:0000259" key="4">
    <source>
        <dbReference type="PROSITE" id="PS01124"/>
    </source>
</evidence>
<proteinExistence type="predicted"/>
<dbReference type="InterPro" id="IPR009057">
    <property type="entry name" value="Homeodomain-like_sf"/>
</dbReference>
<dbReference type="PROSITE" id="PS01124">
    <property type="entry name" value="HTH_ARAC_FAMILY_2"/>
    <property type="match status" value="1"/>
</dbReference>
<dbReference type="Pfam" id="PF12833">
    <property type="entry name" value="HTH_18"/>
    <property type="match status" value="1"/>
</dbReference>
<dbReference type="SMART" id="SM00342">
    <property type="entry name" value="HTH_ARAC"/>
    <property type="match status" value="1"/>
</dbReference>
<organism evidence="5 6">
    <name type="scientific">Tardibacter chloracetimidivorans</name>
    <dbReference type="NCBI Taxonomy" id="1921510"/>
    <lineage>
        <taxon>Bacteria</taxon>
        <taxon>Pseudomonadati</taxon>
        <taxon>Pseudomonadota</taxon>
        <taxon>Alphaproteobacteria</taxon>
        <taxon>Sphingomonadales</taxon>
        <taxon>Sphingomonadaceae</taxon>
        <taxon>Tardibacter</taxon>
    </lineage>
</organism>
<accession>A0A1L3ZXE4</accession>